<evidence type="ECO:0000256" key="5">
    <source>
        <dbReference type="HAMAP-Rule" id="MF_03188"/>
    </source>
</evidence>
<keyword evidence="3 5" id="KW-0808">Transferase</keyword>
<dbReference type="Gene3D" id="3.40.50.150">
    <property type="entry name" value="Vaccinia Virus protein VP39"/>
    <property type="match status" value="1"/>
</dbReference>
<dbReference type="Pfam" id="PF13847">
    <property type="entry name" value="Methyltransf_31"/>
    <property type="match status" value="1"/>
</dbReference>
<dbReference type="InterPro" id="IPR026635">
    <property type="entry name" value="Efm4/METTL10"/>
</dbReference>
<dbReference type="InterPro" id="IPR029063">
    <property type="entry name" value="SAM-dependent_MTases_sf"/>
</dbReference>
<dbReference type="PANTHER" id="PTHR12843">
    <property type="entry name" value="PROTEIN-LYSINE N-METHYLTRANSFERASE METTL10"/>
    <property type="match status" value="1"/>
</dbReference>
<name>A9NU67_PICSI</name>
<proteinExistence type="evidence at transcript level"/>
<dbReference type="SUPFAM" id="SSF53335">
    <property type="entry name" value="S-adenosyl-L-methionine-dependent methyltransferases"/>
    <property type="match status" value="1"/>
</dbReference>
<keyword evidence="2 5" id="KW-0489">Methyltransferase</keyword>
<protein>
    <recommendedName>
        <fullName evidence="5">Protein-lysine N-methyltransferase</fullName>
        <ecNumber evidence="5">2.1.1.-</ecNumber>
    </recommendedName>
</protein>
<dbReference type="EMBL" id="EF084869">
    <property type="protein sequence ID" value="ABK24178.1"/>
    <property type="molecule type" value="mRNA"/>
</dbReference>
<accession>A9NU67</accession>
<evidence type="ECO:0000313" key="7">
    <source>
        <dbReference type="EMBL" id="ABK24178.1"/>
    </source>
</evidence>
<evidence type="ECO:0000256" key="2">
    <source>
        <dbReference type="ARBA" id="ARBA00022603"/>
    </source>
</evidence>
<keyword evidence="1 5" id="KW-0963">Cytoplasm</keyword>
<comment type="function">
    <text evidence="5">S-adenosyl-L-methionine-dependent protein-lysine N-methyltransferase that methylates elongation factor 1-alpha.</text>
</comment>
<evidence type="ECO:0000259" key="6">
    <source>
        <dbReference type="Pfam" id="PF13847"/>
    </source>
</evidence>
<organism evidence="7">
    <name type="scientific">Picea sitchensis</name>
    <name type="common">Sitka spruce</name>
    <name type="synonym">Pinus sitchensis</name>
    <dbReference type="NCBI Taxonomy" id="3332"/>
    <lineage>
        <taxon>Eukaryota</taxon>
        <taxon>Viridiplantae</taxon>
        <taxon>Streptophyta</taxon>
        <taxon>Embryophyta</taxon>
        <taxon>Tracheophyta</taxon>
        <taxon>Spermatophyta</taxon>
        <taxon>Pinopsida</taxon>
        <taxon>Pinidae</taxon>
        <taxon>Conifers I</taxon>
        <taxon>Pinales</taxon>
        <taxon>Pinaceae</taxon>
        <taxon>Picea</taxon>
    </lineage>
</organism>
<dbReference type="PANTHER" id="PTHR12843:SF5">
    <property type="entry name" value="EEF1A LYSINE METHYLTRANSFERASE 2"/>
    <property type="match status" value="1"/>
</dbReference>
<evidence type="ECO:0000256" key="4">
    <source>
        <dbReference type="ARBA" id="ARBA00022691"/>
    </source>
</evidence>
<dbReference type="CDD" id="cd02440">
    <property type="entry name" value="AdoMet_MTases"/>
    <property type="match status" value="1"/>
</dbReference>
<sequence length="353" mass="38528">MAGIRWHPEDFDHVQSRVQTVATAELFSDDDRSIAADSWSIKSEYGSTLDDEQRNADASAALFAGVFGTSDYSSDKDERDTDVEPSVLGLQSHWDATYADDLANFHEHGHVGEIWFGVEVMDSVATWTVRLCSSLKQGHNIDQEGVTNIKLEEENSEATAKELASWSVLDIGTGNGLFLQALAKQGFSDLTGTDYSEAAVELAQNLAIRDGFTSINFLADDILESKLQRQFRLINDKGTLDAIGLHPDGAVKRIIYWGSVSKLMAPGGLLVITSCNSTKDELIEELNSYQESLIDGNSNSEVLGCPASLASNNAPQPLFHYLDHVRTYPTFTFAGVEGSPVATVAFLRSHIQS</sequence>
<dbReference type="InterPro" id="IPR025714">
    <property type="entry name" value="Methyltranfer_dom"/>
</dbReference>
<dbReference type="AlphaFoldDB" id="A9NU67"/>
<dbReference type="GO" id="GO:0005737">
    <property type="term" value="C:cytoplasm"/>
    <property type="evidence" value="ECO:0007669"/>
    <property type="project" value="UniProtKB-SubCell"/>
</dbReference>
<feature type="domain" description="Methyltransferase" evidence="6">
    <location>
        <begin position="167"/>
        <end position="293"/>
    </location>
</feature>
<dbReference type="GO" id="GO:0032259">
    <property type="term" value="P:methylation"/>
    <property type="evidence" value="ECO:0007669"/>
    <property type="project" value="UniProtKB-KW"/>
</dbReference>
<dbReference type="HAMAP" id="MF_03188">
    <property type="entry name" value="Methyltr_EFM4"/>
    <property type="match status" value="1"/>
</dbReference>
<dbReference type="GO" id="GO:0016279">
    <property type="term" value="F:protein-lysine N-methyltransferase activity"/>
    <property type="evidence" value="ECO:0007669"/>
    <property type="project" value="UniProtKB-UniRule"/>
</dbReference>
<reference evidence="7" key="1">
    <citation type="journal article" date="2008" name="BMC Genomics">
        <title>A conifer genomics resource of 200,000 spruce (Picea spp.) ESTs and 6,464 high-quality, sequence-finished full-length cDNAs for Sitka spruce (Picea sitchensis).</title>
        <authorList>
            <person name="Ralph S.G."/>
            <person name="Chun H.J."/>
            <person name="Kolosova N."/>
            <person name="Cooper D."/>
            <person name="Oddy C."/>
            <person name="Ritland C.E."/>
            <person name="Kirkpatrick R."/>
            <person name="Moore R."/>
            <person name="Barber S."/>
            <person name="Holt R.A."/>
            <person name="Jones S.J."/>
            <person name="Marra M.A."/>
            <person name="Douglas C.J."/>
            <person name="Ritland K."/>
            <person name="Bohlmann J."/>
        </authorList>
    </citation>
    <scope>NUCLEOTIDE SEQUENCE</scope>
    <source>
        <tissue evidence="7">Bark</tissue>
    </source>
</reference>
<evidence type="ECO:0000256" key="3">
    <source>
        <dbReference type="ARBA" id="ARBA00022679"/>
    </source>
</evidence>
<dbReference type="EC" id="2.1.1.-" evidence="5"/>
<comment type="subcellular location">
    <subcellularLocation>
        <location evidence="5">Cytoplasm</location>
    </subcellularLocation>
</comment>
<comment type="similarity">
    <text evidence="5">Belongs to the class I-like SAM-binding methyltransferase superfamily. EFM4 family.</text>
</comment>
<keyword evidence="4 5" id="KW-0949">S-adenosyl-L-methionine</keyword>
<evidence type="ECO:0000256" key="1">
    <source>
        <dbReference type="ARBA" id="ARBA00022490"/>
    </source>
</evidence>